<dbReference type="SMART" id="SM00248">
    <property type="entry name" value="ANK"/>
    <property type="match status" value="6"/>
</dbReference>
<evidence type="ECO:0000256" key="5">
    <source>
        <dbReference type="SAM" id="MobiDB-lite"/>
    </source>
</evidence>
<dbReference type="EMBL" id="JAGXEW010000011">
    <property type="protein sequence ID" value="KAK1165946.1"/>
    <property type="molecule type" value="Genomic_DNA"/>
</dbReference>
<dbReference type="SUPFAM" id="SSF158235">
    <property type="entry name" value="SOCS box-like"/>
    <property type="match status" value="1"/>
</dbReference>
<evidence type="ECO:0000256" key="3">
    <source>
        <dbReference type="ARBA" id="ARBA00023043"/>
    </source>
</evidence>
<dbReference type="InterPro" id="IPR002110">
    <property type="entry name" value="Ankyrin_rpt"/>
</dbReference>
<dbReference type="CDD" id="cd03723">
    <property type="entry name" value="SOCS_ASB4_ASB18"/>
    <property type="match status" value="1"/>
</dbReference>
<dbReference type="Pfam" id="PF07525">
    <property type="entry name" value="SOCS_box"/>
    <property type="match status" value="1"/>
</dbReference>
<dbReference type="InterPro" id="IPR036770">
    <property type="entry name" value="Ankyrin_rpt-contain_sf"/>
</dbReference>
<proteinExistence type="predicted"/>
<comment type="caution">
    <text evidence="7">The sequence shown here is derived from an EMBL/GenBank/DDBJ whole genome shotgun (WGS) entry which is preliminary data.</text>
</comment>
<dbReference type="PANTHER" id="PTHR24198:SF173">
    <property type="entry name" value="ANKYRIN REPEAT AND SOCS BOX PROTEIN 10-RELATED"/>
    <property type="match status" value="1"/>
</dbReference>
<dbReference type="InterPro" id="IPR001496">
    <property type="entry name" value="SOCS_box"/>
</dbReference>
<feature type="repeat" description="ANK" evidence="4">
    <location>
        <begin position="173"/>
        <end position="205"/>
    </location>
</feature>
<gene>
    <name evidence="7" type="primary">ASB18</name>
    <name evidence="7" type="ORF">AOXY_G12445</name>
</gene>
<dbReference type="Proteomes" id="UP001230051">
    <property type="component" value="Unassembled WGS sequence"/>
</dbReference>
<dbReference type="PROSITE" id="PS50297">
    <property type="entry name" value="ANK_REP_REGION"/>
    <property type="match status" value="3"/>
</dbReference>
<dbReference type="GO" id="GO:0035556">
    <property type="term" value="P:intracellular signal transduction"/>
    <property type="evidence" value="ECO:0007669"/>
    <property type="project" value="InterPro"/>
</dbReference>
<comment type="pathway">
    <text evidence="1">Protein modification; protein ubiquitination.</text>
</comment>
<dbReference type="SUPFAM" id="SSF48403">
    <property type="entry name" value="Ankyrin repeat"/>
    <property type="match status" value="1"/>
</dbReference>
<evidence type="ECO:0000256" key="2">
    <source>
        <dbReference type="ARBA" id="ARBA00022737"/>
    </source>
</evidence>
<dbReference type="AlphaFoldDB" id="A0AAD8G5M9"/>
<dbReference type="PROSITE" id="PS50088">
    <property type="entry name" value="ANK_REPEAT"/>
    <property type="match status" value="4"/>
</dbReference>
<evidence type="ECO:0000256" key="1">
    <source>
        <dbReference type="ARBA" id="ARBA00004906"/>
    </source>
</evidence>
<dbReference type="InterPro" id="IPR036036">
    <property type="entry name" value="SOCS_box-like_dom_sf"/>
</dbReference>
<feature type="compositionally biased region" description="Polar residues" evidence="5">
    <location>
        <begin position="1"/>
        <end position="13"/>
    </location>
</feature>
<evidence type="ECO:0000256" key="4">
    <source>
        <dbReference type="PROSITE-ProRule" id="PRU00023"/>
    </source>
</evidence>
<feature type="repeat" description="ANK" evidence="4">
    <location>
        <begin position="281"/>
        <end position="313"/>
    </location>
</feature>
<keyword evidence="3 4" id="KW-0040">ANK repeat</keyword>
<name>A0AAD8G5M9_ACIOX</name>
<feature type="domain" description="SOCS box" evidence="6">
    <location>
        <begin position="409"/>
        <end position="446"/>
    </location>
</feature>
<dbReference type="Gene3D" id="1.25.40.20">
    <property type="entry name" value="Ankyrin repeat-containing domain"/>
    <property type="match status" value="3"/>
</dbReference>
<keyword evidence="8" id="KW-1185">Reference proteome</keyword>
<evidence type="ECO:0000259" key="6">
    <source>
        <dbReference type="PROSITE" id="PS50225"/>
    </source>
</evidence>
<reference evidence="7" key="1">
    <citation type="submission" date="2022-02" db="EMBL/GenBank/DDBJ databases">
        <title>Atlantic sturgeon de novo genome assembly.</title>
        <authorList>
            <person name="Stock M."/>
            <person name="Klopp C."/>
            <person name="Guiguen Y."/>
            <person name="Cabau C."/>
            <person name="Parinello H."/>
            <person name="Santidrian Yebra-Pimentel E."/>
            <person name="Kuhl H."/>
            <person name="Dirks R.P."/>
            <person name="Guessner J."/>
            <person name="Wuertz S."/>
            <person name="Du K."/>
            <person name="Schartl M."/>
        </authorList>
    </citation>
    <scope>NUCLEOTIDE SEQUENCE</scope>
    <source>
        <strain evidence="7">STURGEONOMICS-FGT-2020</strain>
        <tissue evidence="7">Whole blood</tissue>
    </source>
</reference>
<dbReference type="Gene3D" id="1.10.750.20">
    <property type="entry name" value="SOCS box"/>
    <property type="match status" value="1"/>
</dbReference>
<protein>
    <submittedName>
        <fullName evidence="7">Ankyrin repeat and SOCS box protein 18-like</fullName>
    </submittedName>
</protein>
<feature type="repeat" description="ANK" evidence="4">
    <location>
        <begin position="207"/>
        <end position="239"/>
    </location>
</feature>
<keyword evidence="2" id="KW-0677">Repeat</keyword>
<accession>A0AAD8G5M9</accession>
<feature type="region of interest" description="Disordered" evidence="5">
    <location>
        <begin position="1"/>
        <end position="21"/>
    </location>
</feature>
<dbReference type="PROSITE" id="PS50225">
    <property type="entry name" value="SOCS"/>
    <property type="match status" value="1"/>
</dbReference>
<dbReference type="PANTHER" id="PTHR24198">
    <property type="entry name" value="ANKYRIN REPEAT AND PROTEIN KINASE DOMAIN-CONTAINING PROTEIN"/>
    <property type="match status" value="1"/>
</dbReference>
<evidence type="ECO:0000313" key="8">
    <source>
        <dbReference type="Proteomes" id="UP001230051"/>
    </source>
</evidence>
<dbReference type="GO" id="GO:0005737">
    <property type="term" value="C:cytoplasm"/>
    <property type="evidence" value="ECO:0007669"/>
    <property type="project" value="TreeGrafter"/>
</dbReference>
<feature type="repeat" description="ANK" evidence="4">
    <location>
        <begin position="140"/>
        <end position="172"/>
    </location>
</feature>
<sequence length="455" mass="50409">MLSTSANVGSSGSPAVRRNLSDTQNNLKSKSACLLTRVTEQDSPAVSKPLLTFSCPDVLKTLLSQHWKDLQEGFSDSEELNKEIEIQSDELKWTATKTGLWSLEYKREVTNPLCITAAQGYTDCLRYLLEHGAQPNLAPGGKTALHEACENSNADCAMLLLEHGANPNLLNEDGLAPLHLCKTSQSFRCAKVLLQHGAVVEQPSEEECETPLHVAAKHGLNNHLHLYLRNGAAVDCTDRSGETPLGAACAGAQNPEELENYLQVCHLLLLYGADANAVDKENRSPLHKACRNTQHSLVILLLENKADINAIDYNGGSPLSNLLQNSNLKLDLQPHLTVQSLLNHGAHKVWPLAFLKVLTLCASAPKTIEVLFNSYHQIQVTCKWMEAVPEEIYQIHQSFYESLFSLEGKPRCLQHMCRSAIRKQCGHKCHVIITQLPLPKFLQRYLLLETEGMVY</sequence>
<dbReference type="FunFam" id="1.10.750.20:FF:000001">
    <property type="entry name" value="Ankyrin repeat and SOCS box containing 1"/>
    <property type="match status" value="1"/>
</dbReference>
<organism evidence="7 8">
    <name type="scientific">Acipenser oxyrinchus oxyrinchus</name>
    <dbReference type="NCBI Taxonomy" id="40147"/>
    <lineage>
        <taxon>Eukaryota</taxon>
        <taxon>Metazoa</taxon>
        <taxon>Chordata</taxon>
        <taxon>Craniata</taxon>
        <taxon>Vertebrata</taxon>
        <taxon>Euteleostomi</taxon>
        <taxon>Actinopterygii</taxon>
        <taxon>Chondrostei</taxon>
        <taxon>Acipenseriformes</taxon>
        <taxon>Acipenseridae</taxon>
        <taxon>Acipenser</taxon>
    </lineage>
</organism>
<dbReference type="Pfam" id="PF12796">
    <property type="entry name" value="Ank_2"/>
    <property type="match status" value="2"/>
</dbReference>
<dbReference type="SMART" id="SM00969">
    <property type="entry name" value="SOCS_box"/>
    <property type="match status" value="1"/>
</dbReference>
<evidence type="ECO:0000313" key="7">
    <source>
        <dbReference type="EMBL" id="KAK1165946.1"/>
    </source>
</evidence>